<name>A0A645CBL7_9ZZZZ</name>
<evidence type="ECO:0000313" key="1">
    <source>
        <dbReference type="EMBL" id="MPM74321.1"/>
    </source>
</evidence>
<dbReference type="EMBL" id="VSSQ01025885">
    <property type="protein sequence ID" value="MPM74321.1"/>
    <property type="molecule type" value="Genomic_DNA"/>
</dbReference>
<dbReference type="AlphaFoldDB" id="A0A645CBL7"/>
<protein>
    <submittedName>
        <fullName evidence="1">Uncharacterized protein</fullName>
    </submittedName>
</protein>
<proteinExistence type="predicted"/>
<comment type="caution">
    <text evidence="1">The sequence shown here is derived from an EMBL/GenBank/DDBJ whole genome shotgun (WGS) entry which is preliminary data.</text>
</comment>
<gene>
    <name evidence="1" type="ORF">SDC9_121308</name>
</gene>
<accession>A0A645CBL7</accession>
<sequence length="258" mass="27157">MYVLLPGVEEKHAAVVVDVCQVNAVLKEEVHDDFLAQNAQVPCDNQVIIARLTAGVGKVGGQRVVSGRGHGGAHVGRVADALVHNFTHGGMGDVRPLTLPGYDNRPSCGGCPLRGGCALGAIFQRRAVLPLGRAEMGGGEGRRPFAKAAVQHHGGQRQGLGHGAARAVKPEKGHVLRPGRISRANALIQKIPGKQIVQHRGGLLCLVQGGDERLLLHSGFRFFPAGLTEGVVAGDIIKKGRQRAFALFFAHHVGKAGQ</sequence>
<organism evidence="1">
    <name type="scientific">bioreactor metagenome</name>
    <dbReference type="NCBI Taxonomy" id="1076179"/>
    <lineage>
        <taxon>unclassified sequences</taxon>
        <taxon>metagenomes</taxon>
        <taxon>ecological metagenomes</taxon>
    </lineage>
</organism>
<reference evidence="1" key="1">
    <citation type="submission" date="2019-08" db="EMBL/GenBank/DDBJ databases">
        <authorList>
            <person name="Kucharzyk K."/>
            <person name="Murdoch R.W."/>
            <person name="Higgins S."/>
            <person name="Loffler F."/>
        </authorList>
    </citation>
    <scope>NUCLEOTIDE SEQUENCE</scope>
</reference>